<comment type="caution">
    <text evidence="1">The sequence shown here is derived from an EMBL/GenBank/DDBJ whole genome shotgun (WGS) entry which is preliminary data.</text>
</comment>
<reference evidence="1" key="1">
    <citation type="submission" date="2021-09" db="EMBL/GenBank/DDBJ databases">
        <authorList>
            <person name="Smyrli M."/>
        </authorList>
    </citation>
    <scope>NUCLEOTIDE SEQUENCE</scope>
    <source>
        <strain evidence="1">LAR25</strain>
    </source>
</reference>
<organism evidence="1 2">
    <name type="scientific">Tenacibaculum larymnensis</name>
    <dbReference type="NCBI Taxonomy" id="2878201"/>
    <lineage>
        <taxon>Bacteria</taxon>
        <taxon>Pseudomonadati</taxon>
        <taxon>Bacteroidota</taxon>
        <taxon>Flavobacteriia</taxon>
        <taxon>Flavobacteriales</taxon>
        <taxon>Flavobacteriaceae</taxon>
        <taxon>Tenacibaculum</taxon>
    </lineage>
</organism>
<protein>
    <submittedName>
        <fullName evidence="1">T9SS type B sorting domain-containing protein</fullName>
    </submittedName>
</protein>
<dbReference type="Pfam" id="PF13585">
    <property type="entry name" value="CHU_C"/>
    <property type="match status" value="1"/>
</dbReference>
<dbReference type="AlphaFoldDB" id="A0A9X4EXL7"/>
<name>A0A9X4EXL7_9FLAO</name>
<feature type="non-terminal residue" evidence="1">
    <location>
        <position position="1"/>
    </location>
</feature>
<dbReference type="NCBIfam" id="TIGR04131">
    <property type="entry name" value="Bac_Flav_CTERM"/>
    <property type="match status" value="1"/>
</dbReference>
<evidence type="ECO:0000313" key="1">
    <source>
        <dbReference type="EMBL" id="MDE1208246.1"/>
    </source>
</evidence>
<sequence>VKPEPTFDILVSNVQRACFGGTGSVTIDFSTATPYTDVYTYEVFEVGNPTAITSGNGTGGTPETITTNLVAGEYYVVVNMTNTPFCSPRTENFIIEEPANALALTGTPTYINCNVTDSGEILLEAQGGWAPYEYQLINDATPATPVQNFDSNRRITGLTAGDYTATVRDVTGCEETFTFTLQPTTNMDALVNVIPNLCEGENTATIEVTNVTGGQTQDATVSYSYILIYPDGTTQVEQLSNTFNNLPAGTNYTVIVRDNKYSCEYTETVNIVDPSEVEASANITADITCNIPNATVEVSAIGGTGVYEYSSDGVNFGPNNTFTNVSSGSQTFYVRDDNNCEDTVVVTVNAYEPLVPTLVVDSGFVTCNGDANGVLSATVTGGFGNYEYQLLDGSDNPVDGTWQTSNSFGGLDVGTYKIRVRSTNRFGEVCTEDTVPHTIEEPQPLVVAENHTDVSCFGGNDGTITVLASGGNLTGYEYNISTDSPSKFVTDNVFRNLTAGTYTITVKDKVGCIDTIDVVIDQPQEFTATLVGVTEQTCINDATPTIELDVQGGTQPYYVSINNIEQPTQYTTNTIVLGAAENIQAGTSYYITVRDEAGCNVADPIRVTTAESVDLQLTVDFAYTCEVGNIIKAIVDEAYRANMSYTLYDGTGNPVATNNSGEFIDVPAGTGYYVTATHTITSCSESSTSSPISIEDIQALTLDIDDSVKNTLIANANFGLPPYEYSVDGGDFGPDNEFLILQTKDYTITVRDARDCEVTLTVRGEYISIFVPNLFTPDGDGTNDYWYPREVEDYHDIKVFIYDRYARNIADFKGTVEGWDGTYDGKPLPSGDYWYTIYFKELSGQEKKIMGHFTLYRK</sequence>
<dbReference type="Pfam" id="PF13573">
    <property type="entry name" value="SprB"/>
    <property type="match status" value="3"/>
</dbReference>
<proteinExistence type="predicted"/>
<dbReference type="Gene3D" id="2.40.10.10">
    <property type="entry name" value="Trypsin-like serine proteases"/>
    <property type="match status" value="1"/>
</dbReference>
<accession>A0A9X4EXL7</accession>
<evidence type="ECO:0000313" key="2">
    <source>
        <dbReference type="Proteomes" id="UP001149303"/>
    </source>
</evidence>
<keyword evidence="2" id="KW-1185">Reference proteome</keyword>
<dbReference type="RefSeq" id="WP_274641229.1">
    <property type="nucleotide sequence ID" value="NZ_JAIWJY010000014.1"/>
</dbReference>
<dbReference type="InterPro" id="IPR026341">
    <property type="entry name" value="T9SS_type_B"/>
</dbReference>
<dbReference type="InterPro" id="IPR043504">
    <property type="entry name" value="Peptidase_S1_PA_chymotrypsin"/>
</dbReference>
<dbReference type="Proteomes" id="UP001149303">
    <property type="component" value="Unassembled WGS sequence"/>
</dbReference>
<dbReference type="EMBL" id="JAIWJY010000014">
    <property type="protein sequence ID" value="MDE1208246.1"/>
    <property type="molecule type" value="Genomic_DNA"/>
</dbReference>
<dbReference type="InterPro" id="IPR025667">
    <property type="entry name" value="SprB_repeat"/>
</dbReference>
<gene>
    <name evidence="1" type="ORF">LCI24_15725</name>
</gene>